<dbReference type="EMBL" id="CP036425">
    <property type="protein sequence ID" value="QDU33009.1"/>
    <property type="molecule type" value="Genomic_DNA"/>
</dbReference>
<organism evidence="2 3">
    <name type="scientific">Poriferisphaera corsica</name>
    <dbReference type="NCBI Taxonomy" id="2528020"/>
    <lineage>
        <taxon>Bacteria</taxon>
        <taxon>Pseudomonadati</taxon>
        <taxon>Planctomycetota</taxon>
        <taxon>Phycisphaerae</taxon>
        <taxon>Phycisphaerales</taxon>
        <taxon>Phycisphaeraceae</taxon>
        <taxon>Poriferisphaera</taxon>
    </lineage>
</organism>
<name>A0A517YS11_9BACT</name>
<keyword evidence="3" id="KW-1185">Reference proteome</keyword>
<dbReference type="KEGG" id="pcor:KS4_10480"/>
<dbReference type="AlphaFoldDB" id="A0A517YS11"/>
<gene>
    <name evidence="2" type="ORF">KS4_10480</name>
</gene>
<feature type="chain" id="PRO_5022112841" evidence="1">
    <location>
        <begin position="27"/>
        <end position="194"/>
    </location>
</feature>
<evidence type="ECO:0000313" key="3">
    <source>
        <dbReference type="Proteomes" id="UP000317369"/>
    </source>
</evidence>
<reference evidence="2 3" key="1">
    <citation type="submission" date="2019-02" db="EMBL/GenBank/DDBJ databases">
        <title>Deep-cultivation of Planctomycetes and their phenomic and genomic characterization uncovers novel biology.</title>
        <authorList>
            <person name="Wiegand S."/>
            <person name="Jogler M."/>
            <person name="Boedeker C."/>
            <person name="Pinto D."/>
            <person name="Vollmers J."/>
            <person name="Rivas-Marin E."/>
            <person name="Kohn T."/>
            <person name="Peeters S.H."/>
            <person name="Heuer A."/>
            <person name="Rast P."/>
            <person name="Oberbeckmann S."/>
            <person name="Bunk B."/>
            <person name="Jeske O."/>
            <person name="Meyerdierks A."/>
            <person name="Storesund J.E."/>
            <person name="Kallscheuer N."/>
            <person name="Luecker S."/>
            <person name="Lage O.M."/>
            <person name="Pohl T."/>
            <person name="Merkel B.J."/>
            <person name="Hornburger P."/>
            <person name="Mueller R.-W."/>
            <person name="Bruemmer F."/>
            <person name="Labrenz M."/>
            <person name="Spormann A.M."/>
            <person name="Op den Camp H."/>
            <person name="Overmann J."/>
            <person name="Amann R."/>
            <person name="Jetten M.S.M."/>
            <person name="Mascher T."/>
            <person name="Medema M.H."/>
            <person name="Devos D.P."/>
            <person name="Kaster A.-K."/>
            <person name="Ovreas L."/>
            <person name="Rohde M."/>
            <person name="Galperin M.Y."/>
            <person name="Jogler C."/>
        </authorList>
    </citation>
    <scope>NUCLEOTIDE SEQUENCE [LARGE SCALE GENOMIC DNA]</scope>
    <source>
        <strain evidence="2 3">KS4</strain>
    </source>
</reference>
<sequence length="194" mass="21619" precursor="true">MLRLHTLILCTVLFLTLTFTQTKATAAEIILNSGLVSYVNNLDIDGQTYDVSIVYSQFIQSWQPGSNWDFASSNAPIFWQNPTGAQAATQALIDVLSDNYATNNVWDSHVGNFVLTDEIVVPYDHTQSGLIVSYFDQDRQDLTTDTLVTDQHTTTAACIYATFTLVPEPTTATILLSLSAIPLLRRHRKHINHN</sequence>
<protein>
    <submittedName>
        <fullName evidence="2">Uncharacterized protein</fullName>
    </submittedName>
</protein>
<dbReference type="RefSeq" id="WP_145075449.1">
    <property type="nucleotide sequence ID" value="NZ_CP036425.1"/>
</dbReference>
<accession>A0A517YS11</accession>
<proteinExistence type="predicted"/>
<evidence type="ECO:0000256" key="1">
    <source>
        <dbReference type="SAM" id="SignalP"/>
    </source>
</evidence>
<evidence type="ECO:0000313" key="2">
    <source>
        <dbReference type="EMBL" id="QDU33009.1"/>
    </source>
</evidence>
<dbReference type="Proteomes" id="UP000317369">
    <property type="component" value="Chromosome"/>
</dbReference>
<feature type="signal peptide" evidence="1">
    <location>
        <begin position="1"/>
        <end position="26"/>
    </location>
</feature>
<keyword evidence="1" id="KW-0732">Signal</keyword>